<comment type="caution">
    <text evidence="3">The sequence shown here is derived from an EMBL/GenBank/DDBJ whole genome shotgun (WGS) entry which is preliminary data.</text>
</comment>
<dbReference type="PRINTS" id="PR00359">
    <property type="entry name" value="BP450"/>
</dbReference>
<keyword evidence="4" id="KW-1185">Reference proteome</keyword>
<evidence type="ECO:0000313" key="4">
    <source>
        <dbReference type="Proteomes" id="UP001422074"/>
    </source>
</evidence>
<dbReference type="InterPro" id="IPR002397">
    <property type="entry name" value="Cyt_P450_B"/>
</dbReference>
<dbReference type="PANTHER" id="PTHR46696:SF1">
    <property type="entry name" value="CYTOCHROME P450 YJIB-RELATED"/>
    <property type="match status" value="1"/>
</dbReference>
<dbReference type="PROSITE" id="PS00086">
    <property type="entry name" value="CYTOCHROME_P450"/>
    <property type="match status" value="1"/>
</dbReference>
<name>A0ABU9WZC7_9MICC</name>
<gene>
    <name evidence="3" type="ORF">ABCQ75_08215</name>
</gene>
<accession>A0ABU9WZC7</accession>
<dbReference type="RefSeq" id="WP_345884603.1">
    <property type="nucleotide sequence ID" value="NZ_JBDFRB010000005.1"/>
</dbReference>
<keyword evidence="2" id="KW-0349">Heme</keyword>
<evidence type="ECO:0000256" key="2">
    <source>
        <dbReference type="RuleBase" id="RU000461"/>
    </source>
</evidence>
<dbReference type="EMBL" id="JBDFRB010000005">
    <property type="protein sequence ID" value="MEN2744525.1"/>
    <property type="molecule type" value="Genomic_DNA"/>
</dbReference>
<dbReference type="InterPro" id="IPR001128">
    <property type="entry name" value="Cyt_P450"/>
</dbReference>
<dbReference type="Proteomes" id="UP001422074">
    <property type="component" value="Unassembled WGS sequence"/>
</dbReference>
<keyword evidence="2" id="KW-0408">Iron</keyword>
<sequence length="404" mass="43105">MPTSEPSVPVVAEDPYAPEHLADPYPLFARMRDAGPVAFLAEHGVYAVTGFDECRAVLEDWRTFISGAGAGPKNLHREESWRLQGIMESDPPVHTAMRGALAAVVSPRSLRGLRAGFEAEAAALVETLLERGEVDLVRDVAEPFPLRVFGDAVGIPREGRAENLLALGAKNFSTFGPDTPLARHHFAAGEGTNEWAMANCARGRLAPGGLGAQIWAHADAGGITADQATLLVRALLSAGLDTTILSLGAVLAALAGHPDQWAAVHADPRLVRFAVDEAFRWESPFQSFYRTTAPRAAAPAAINGVVLPPDAKVAVFVGAANRDPRRWGPDADTFDVGRNASGHLAFGMGIHQCVGQPVSRMEMDVLLGELARGVARIEPVAEPERYLHTTLRGWSSLPVRLVPA</sequence>
<dbReference type="InterPro" id="IPR017972">
    <property type="entry name" value="Cyt_P450_CS"/>
</dbReference>
<keyword evidence="2" id="KW-0503">Monooxygenase</keyword>
<organism evidence="3 4">
    <name type="scientific">Sinomonas halotolerans</name>
    <dbReference type="NCBI Taxonomy" id="1644133"/>
    <lineage>
        <taxon>Bacteria</taxon>
        <taxon>Bacillati</taxon>
        <taxon>Actinomycetota</taxon>
        <taxon>Actinomycetes</taxon>
        <taxon>Micrococcales</taxon>
        <taxon>Micrococcaceae</taxon>
        <taxon>Sinomonas</taxon>
    </lineage>
</organism>
<dbReference type="InterPro" id="IPR036396">
    <property type="entry name" value="Cyt_P450_sf"/>
</dbReference>
<evidence type="ECO:0000313" key="3">
    <source>
        <dbReference type="EMBL" id="MEN2744525.1"/>
    </source>
</evidence>
<dbReference type="Gene3D" id="1.10.630.10">
    <property type="entry name" value="Cytochrome P450"/>
    <property type="match status" value="1"/>
</dbReference>
<keyword evidence="2" id="KW-0560">Oxidoreductase</keyword>
<protein>
    <submittedName>
        <fullName evidence="3">Cytochrome P450</fullName>
    </submittedName>
</protein>
<reference evidence="3 4" key="1">
    <citation type="submission" date="2024-05" db="EMBL/GenBank/DDBJ databases">
        <title>Sinomonas sp. nov., isolated from a waste landfill.</title>
        <authorList>
            <person name="Zhao Y."/>
        </authorList>
    </citation>
    <scope>NUCLEOTIDE SEQUENCE [LARGE SCALE GENOMIC DNA]</scope>
    <source>
        <strain evidence="3 4">CCTCC AB2014300</strain>
    </source>
</reference>
<dbReference type="PANTHER" id="PTHR46696">
    <property type="entry name" value="P450, PUTATIVE (EUROFUNG)-RELATED"/>
    <property type="match status" value="1"/>
</dbReference>
<dbReference type="SUPFAM" id="SSF48264">
    <property type="entry name" value="Cytochrome P450"/>
    <property type="match status" value="1"/>
</dbReference>
<proteinExistence type="inferred from homology"/>
<comment type="similarity">
    <text evidence="1 2">Belongs to the cytochrome P450 family.</text>
</comment>
<dbReference type="Pfam" id="PF00067">
    <property type="entry name" value="p450"/>
    <property type="match status" value="1"/>
</dbReference>
<evidence type="ECO:0000256" key="1">
    <source>
        <dbReference type="ARBA" id="ARBA00010617"/>
    </source>
</evidence>
<keyword evidence="2" id="KW-0479">Metal-binding</keyword>